<dbReference type="InterPro" id="IPR008713">
    <property type="entry name" value="Phage_lambda_NinG"/>
</dbReference>
<dbReference type="Proteomes" id="UP000283426">
    <property type="component" value="Unassembled WGS sequence"/>
</dbReference>
<gene>
    <name evidence="1" type="ORF">DWW24_04025</name>
</gene>
<organism evidence="1 2">
    <name type="scientific">Odoribacter splanchnicus</name>
    <dbReference type="NCBI Taxonomy" id="28118"/>
    <lineage>
        <taxon>Bacteria</taxon>
        <taxon>Pseudomonadati</taxon>
        <taxon>Bacteroidota</taxon>
        <taxon>Bacteroidia</taxon>
        <taxon>Bacteroidales</taxon>
        <taxon>Odoribacteraceae</taxon>
        <taxon>Odoribacter</taxon>
    </lineage>
</organism>
<proteinExistence type="predicted"/>
<dbReference type="Pfam" id="PF05766">
    <property type="entry name" value="NinG"/>
    <property type="match status" value="1"/>
</dbReference>
<dbReference type="EMBL" id="QRYW01000006">
    <property type="protein sequence ID" value="RGV29256.1"/>
    <property type="molecule type" value="Genomic_DNA"/>
</dbReference>
<protein>
    <submittedName>
        <fullName evidence="1">Recombinase</fullName>
    </submittedName>
</protein>
<dbReference type="RefSeq" id="WP_118107417.1">
    <property type="nucleotide sequence ID" value="NZ_QRYW01000006.1"/>
</dbReference>
<dbReference type="AlphaFoldDB" id="A0A412WPV2"/>
<reference evidence="1 2" key="1">
    <citation type="submission" date="2018-08" db="EMBL/GenBank/DDBJ databases">
        <title>A genome reference for cultivated species of the human gut microbiota.</title>
        <authorList>
            <person name="Zou Y."/>
            <person name="Xue W."/>
            <person name="Luo G."/>
        </authorList>
    </citation>
    <scope>NUCLEOTIDE SEQUENCE [LARGE SCALE GENOMIC DNA]</scope>
    <source>
        <strain evidence="1 2">AF14-6AC</strain>
    </source>
</reference>
<comment type="caution">
    <text evidence="1">The sequence shown here is derived from an EMBL/GenBank/DDBJ whole genome shotgun (WGS) entry which is preliminary data.</text>
</comment>
<evidence type="ECO:0000313" key="1">
    <source>
        <dbReference type="EMBL" id="RGV29256.1"/>
    </source>
</evidence>
<accession>A0A412WPV2</accession>
<evidence type="ECO:0000313" key="2">
    <source>
        <dbReference type="Proteomes" id="UP000283426"/>
    </source>
</evidence>
<name>A0A412WPV2_9BACT</name>
<sequence>MAYIKRKPKKQPLFDNKVVVKKRPDLKAKLDRIFSEYIRLRDANPQGYTVCISCGKIVPWKESDCGHFINRSHMATRFNEKNCNSQCRSCNRFDEGNNIGYMRGLIKKYGQAVIEELEILKHQHSHLSDFDYKVLIDLYTQKVKQLHEDKGI</sequence>